<keyword evidence="1" id="KW-0808">Transferase</keyword>
<evidence type="ECO:0000313" key="2">
    <source>
        <dbReference type="Proteomes" id="UP000305471"/>
    </source>
</evidence>
<dbReference type="EMBL" id="SWCO01000010">
    <property type="protein sequence ID" value="TKB01477.1"/>
    <property type="molecule type" value="Genomic_DNA"/>
</dbReference>
<accession>A0A4U0ZA92</accession>
<keyword evidence="2" id="KW-1185">Reference proteome</keyword>
<comment type="caution">
    <text evidence="1">The sequence shown here is derived from an EMBL/GenBank/DDBJ whole genome shotgun (WGS) entry which is preliminary data.</text>
</comment>
<evidence type="ECO:0000313" key="1">
    <source>
        <dbReference type="EMBL" id="TKB01477.1"/>
    </source>
</evidence>
<sequence>MASIRYFLIDPGFEDFDSHHGSVAETLIGDASSTRKTVTVLASKKLSDSVKNEKGKIIPFFTTPCYTNNLEPLPAMKENELAEKFQAELSDLFRRYNINQNDVIVLHTAFSHLFLGLAKFLSCIPMLHIPKLIVCGMFDPGIASPKCMDEAMRYCWYLKNKLSLSFLARSLPSEKLVFATSCNEYKIGYEALTSASFLIHPAINYQPSQPFSREIKGRKRLLLFVGSVKEDKGTSFILNNSEHLCKSFPNVDFVLHWNTNSPGSIEYKHAESQLRGLGSRVNNFDLLFGTLTTEQYELLFDSVQGAIASYMPNKYKYKTSGVFWDVLRRSHCNLLCSKGTWLERESNFMEERAYFFDYGDIDSMIRAIKEWEIDESSVDLKSTQYKNAICRSFSEWLLSRF</sequence>
<name>A0A4U0ZA92_9ALTE</name>
<organism evidence="1 2">
    <name type="scientific">Alteromonas portus</name>
    <dbReference type="NCBI Taxonomy" id="2565549"/>
    <lineage>
        <taxon>Bacteria</taxon>
        <taxon>Pseudomonadati</taxon>
        <taxon>Pseudomonadota</taxon>
        <taxon>Gammaproteobacteria</taxon>
        <taxon>Alteromonadales</taxon>
        <taxon>Alteromonadaceae</taxon>
        <taxon>Alteromonas/Salinimonas group</taxon>
        <taxon>Alteromonas</taxon>
    </lineage>
</organism>
<dbReference type="GO" id="GO:0016740">
    <property type="term" value="F:transferase activity"/>
    <property type="evidence" value="ECO:0007669"/>
    <property type="project" value="UniProtKB-KW"/>
</dbReference>
<proteinExistence type="predicted"/>
<dbReference type="RefSeq" id="WP_136783288.1">
    <property type="nucleotide sequence ID" value="NZ_SWCO01000010.1"/>
</dbReference>
<gene>
    <name evidence="1" type="ORF">E5672_16850</name>
</gene>
<dbReference type="SUPFAM" id="SSF53756">
    <property type="entry name" value="UDP-Glycosyltransferase/glycogen phosphorylase"/>
    <property type="match status" value="1"/>
</dbReference>
<dbReference type="Proteomes" id="UP000305471">
    <property type="component" value="Unassembled WGS sequence"/>
</dbReference>
<reference evidence="1 2" key="1">
    <citation type="submission" date="2019-04" db="EMBL/GenBank/DDBJ databases">
        <title>Alteromonas portus sp. nov., an alginate lyase-excreting marine bacterium.</title>
        <authorList>
            <person name="Huang H."/>
            <person name="Mo K."/>
            <person name="Bao S."/>
        </authorList>
    </citation>
    <scope>NUCLEOTIDE SEQUENCE [LARGE SCALE GENOMIC DNA]</scope>
    <source>
        <strain evidence="1 2">HB161718</strain>
    </source>
</reference>
<protein>
    <submittedName>
        <fullName evidence="1">Glycosyltransferase family 4 protein</fullName>
    </submittedName>
</protein>
<dbReference type="OrthoDB" id="9179784at2"/>
<dbReference type="AlphaFoldDB" id="A0A4U0ZA92"/>